<feature type="binding site" evidence="8">
    <location>
        <position position="60"/>
    </location>
    <ligand>
        <name>beta-alanine</name>
        <dbReference type="ChEBI" id="CHEBI:57966"/>
    </ligand>
</feature>
<dbReference type="GO" id="GO:0004592">
    <property type="term" value="F:pantoate-beta-alanine ligase activity"/>
    <property type="evidence" value="ECO:0007669"/>
    <property type="project" value="UniProtKB-UniRule"/>
</dbReference>
<comment type="subunit">
    <text evidence="8">Homodimer.</text>
</comment>
<evidence type="ECO:0000256" key="8">
    <source>
        <dbReference type="HAMAP-Rule" id="MF_00158"/>
    </source>
</evidence>
<reference evidence="9 10" key="1">
    <citation type="submission" date="2013-05" db="EMBL/GenBank/DDBJ databases">
        <title>The Genome Sequence of Actinomyces europaeus ACS-120-V-COL10B.</title>
        <authorList>
            <consortium name="The Broad Institute Genomics Platform"/>
            <person name="Earl A."/>
            <person name="Ward D."/>
            <person name="Feldgarden M."/>
            <person name="Gevers D."/>
            <person name="Saerens B."/>
            <person name="Vaneechoutte M."/>
            <person name="Walker B."/>
            <person name="Young S."/>
            <person name="Zeng Q."/>
            <person name="Gargeya S."/>
            <person name="Fitzgerald M."/>
            <person name="Haas B."/>
            <person name="Abouelleil A."/>
            <person name="Allen A.W."/>
            <person name="Alvarado L."/>
            <person name="Arachchi H.M."/>
            <person name="Berlin A.M."/>
            <person name="Chapman S.B."/>
            <person name="Gainer-Dewar J."/>
            <person name="Goldberg J."/>
            <person name="Griggs A."/>
            <person name="Gujja S."/>
            <person name="Hansen M."/>
            <person name="Howarth C."/>
            <person name="Imamovic A."/>
            <person name="Ireland A."/>
            <person name="Larimer J."/>
            <person name="McCowan C."/>
            <person name="Murphy C."/>
            <person name="Pearson M."/>
            <person name="Poon T.W."/>
            <person name="Priest M."/>
            <person name="Roberts A."/>
            <person name="Saif S."/>
            <person name="Shea T."/>
            <person name="Sisk P."/>
            <person name="Sykes S."/>
            <person name="Wortman J."/>
            <person name="Nusbaum C."/>
            <person name="Birren B."/>
        </authorList>
    </citation>
    <scope>NUCLEOTIDE SEQUENCE [LARGE SCALE GENOMIC DNA]</scope>
    <source>
        <strain evidence="9 10">ACS-120-V-Col10b</strain>
    </source>
</reference>
<keyword evidence="10" id="KW-1185">Reference proteome</keyword>
<gene>
    <name evidence="8" type="primary">panC</name>
    <name evidence="9" type="ORF">HMPREF9238_01398</name>
</gene>
<dbReference type="HAMAP" id="MF_00158">
    <property type="entry name" value="PanC"/>
    <property type="match status" value="1"/>
</dbReference>
<name>A0A9W5RFZ7_9ACTO</name>
<sequence length="282" mass="29716">MEPQVVKTREELRAALAKLPGRLGLVMTMGALHDGHLSLIKEAKQHADHVLVTVFVNPTQFAPGEDFEKYPRDLDADLKAVATVGADLVFAPAASEMYQGEAAVTINPGPTATVLEGKTRPTHFAGVLLVVHKMFNLTGADVAVFGQKDAQQLAIIRQMVRDLDMPIEIVGAPIVRGKDGLALSSRNAYLSAAQHQQALALSGALKAGRQASNSGASASQIKKVARGVLENAGVKIDYVELVDPTTFAPVQAGEAVLALAAYVGNTRLIDNAILNIGEATNA</sequence>
<comment type="function">
    <text evidence="8">Catalyzes the condensation of pantoate with beta-alanine in an ATP-dependent reaction via a pantoyl-adenylate intermediate.</text>
</comment>
<evidence type="ECO:0000256" key="7">
    <source>
        <dbReference type="ARBA" id="ARBA00048258"/>
    </source>
</evidence>
<dbReference type="AlphaFoldDB" id="A0A9W5RFZ7"/>
<feature type="binding site" evidence="8">
    <location>
        <position position="60"/>
    </location>
    <ligand>
        <name>(R)-pantoate</name>
        <dbReference type="ChEBI" id="CHEBI:15980"/>
    </ligand>
</feature>
<comment type="catalytic activity">
    <reaction evidence="7 8">
        <text>(R)-pantoate + beta-alanine + ATP = (R)-pantothenate + AMP + diphosphate + H(+)</text>
        <dbReference type="Rhea" id="RHEA:10912"/>
        <dbReference type="ChEBI" id="CHEBI:15378"/>
        <dbReference type="ChEBI" id="CHEBI:15980"/>
        <dbReference type="ChEBI" id="CHEBI:29032"/>
        <dbReference type="ChEBI" id="CHEBI:30616"/>
        <dbReference type="ChEBI" id="CHEBI:33019"/>
        <dbReference type="ChEBI" id="CHEBI:57966"/>
        <dbReference type="ChEBI" id="CHEBI:456215"/>
        <dbReference type="EC" id="6.3.2.1"/>
    </reaction>
</comment>
<feature type="active site" description="Proton donor" evidence="8">
    <location>
        <position position="36"/>
    </location>
</feature>
<keyword evidence="5 8" id="KW-0547">Nucleotide-binding</keyword>
<feature type="binding site" evidence="8">
    <location>
        <begin position="183"/>
        <end position="186"/>
    </location>
    <ligand>
        <name>ATP</name>
        <dbReference type="ChEBI" id="CHEBI:30616"/>
    </ligand>
</feature>
<feature type="binding site" evidence="8">
    <location>
        <position position="175"/>
    </location>
    <ligand>
        <name>ATP</name>
        <dbReference type="ChEBI" id="CHEBI:30616"/>
    </ligand>
</feature>
<keyword evidence="3 8" id="KW-0436">Ligase</keyword>
<comment type="pathway">
    <text evidence="1 8">Cofactor biosynthesis; (R)-pantothenate biosynthesis; (R)-pantothenate from (R)-pantoate and beta-alanine: step 1/1.</text>
</comment>
<evidence type="ECO:0000313" key="10">
    <source>
        <dbReference type="Proteomes" id="UP000014387"/>
    </source>
</evidence>
<evidence type="ECO:0000256" key="2">
    <source>
        <dbReference type="ARBA" id="ARBA00009256"/>
    </source>
</evidence>
<evidence type="ECO:0000256" key="5">
    <source>
        <dbReference type="ARBA" id="ARBA00022741"/>
    </source>
</evidence>
<keyword evidence="8" id="KW-0963">Cytoplasm</keyword>
<dbReference type="CDD" id="cd00560">
    <property type="entry name" value="PanC"/>
    <property type="match status" value="1"/>
</dbReference>
<dbReference type="InterPro" id="IPR014729">
    <property type="entry name" value="Rossmann-like_a/b/a_fold"/>
</dbReference>
<keyword evidence="4 8" id="KW-0566">Pantothenate biosynthesis</keyword>
<dbReference type="Pfam" id="PF02569">
    <property type="entry name" value="Pantoate_ligase"/>
    <property type="match status" value="1"/>
</dbReference>
<keyword evidence="6 8" id="KW-0067">ATP-binding</keyword>
<dbReference type="OrthoDB" id="9773087at2"/>
<feature type="binding site" evidence="8">
    <location>
        <begin position="29"/>
        <end position="36"/>
    </location>
    <ligand>
        <name>ATP</name>
        <dbReference type="ChEBI" id="CHEBI:30616"/>
    </ligand>
</feature>
<dbReference type="Proteomes" id="UP000014387">
    <property type="component" value="Unassembled WGS sequence"/>
</dbReference>
<dbReference type="InterPro" id="IPR004821">
    <property type="entry name" value="Cyt_trans-like"/>
</dbReference>
<feature type="binding site" evidence="8">
    <location>
        <position position="152"/>
    </location>
    <ligand>
        <name>(R)-pantoate</name>
        <dbReference type="ChEBI" id="CHEBI:15980"/>
    </ligand>
</feature>
<dbReference type="GO" id="GO:0005524">
    <property type="term" value="F:ATP binding"/>
    <property type="evidence" value="ECO:0007669"/>
    <property type="project" value="UniProtKB-KW"/>
</dbReference>
<comment type="miscellaneous">
    <text evidence="8">The reaction proceeds by a bi uni uni bi ping pong mechanism.</text>
</comment>
<dbReference type="NCBIfam" id="TIGR00125">
    <property type="entry name" value="cyt_tran_rel"/>
    <property type="match status" value="1"/>
</dbReference>
<comment type="subcellular location">
    <subcellularLocation>
        <location evidence="8">Cytoplasm</location>
    </subcellularLocation>
</comment>
<dbReference type="Gene3D" id="3.40.50.620">
    <property type="entry name" value="HUPs"/>
    <property type="match status" value="1"/>
</dbReference>
<feature type="binding site" evidence="8">
    <location>
        <begin position="146"/>
        <end position="149"/>
    </location>
    <ligand>
        <name>ATP</name>
        <dbReference type="ChEBI" id="CHEBI:30616"/>
    </ligand>
</feature>
<dbReference type="SUPFAM" id="SSF52374">
    <property type="entry name" value="Nucleotidylyl transferase"/>
    <property type="match status" value="1"/>
</dbReference>
<proteinExistence type="inferred from homology"/>
<dbReference type="InterPro" id="IPR003721">
    <property type="entry name" value="Pantoate_ligase"/>
</dbReference>
<dbReference type="GO" id="GO:0005829">
    <property type="term" value="C:cytosol"/>
    <property type="evidence" value="ECO:0007669"/>
    <property type="project" value="TreeGrafter"/>
</dbReference>
<dbReference type="GO" id="GO:0015940">
    <property type="term" value="P:pantothenate biosynthetic process"/>
    <property type="evidence" value="ECO:0007669"/>
    <property type="project" value="UniProtKB-UniRule"/>
</dbReference>
<dbReference type="NCBIfam" id="TIGR00018">
    <property type="entry name" value="panC"/>
    <property type="match status" value="1"/>
</dbReference>
<protein>
    <recommendedName>
        <fullName evidence="8">Pantothenate synthetase</fullName>
        <shortName evidence="8">PS</shortName>
        <ecNumber evidence="8">6.3.2.1</ecNumber>
    </recommendedName>
    <alternativeName>
        <fullName evidence="8">Pantoate--beta-alanine ligase</fullName>
    </alternativeName>
    <alternativeName>
        <fullName evidence="8">Pantoate-activating enzyme</fullName>
    </alternativeName>
</protein>
<dbReference type="PANTHER" id="PTHR21299">
    <property type="entry name" value="CYTIDYLATE KINASE/PANTOATE-BETA-ALANINE LIGASE"/>
    <property type="match status" value="1"/>
</dbReference>
<dbReference type="RefSeq" id="WP_016444731.1">
    <property type="nucleotide sequence ID" value="NZ_KE150266.1"/>
</dbReference>
<evidence type="ECO:0000256" key="3">
    <source>
        <dbReference type="ARBA" id="ARBA00022598"/>
    </source>
</evidence>
<dbReference type="EMBL" id="AGWN01000001">
    <property type="protein sequence ID" value="EPD31621.1"/>
    <property type="molecule type" value="Genomic_DNA"/>
</dbReference>
<evidence type="ECO:0000313" key="9">
    <source>
        <dbReference type="EMBL" id="EPD31621.1"/>
    </source>
</evidence>
<evidence type="ECO:0000256" key="4">
    <source>
        <dbReference type="ARBA" id="ARBA00022655"/>
    </source>
</evidence>
<dbReference type="PANTHER" id="PTHR21299:SF1">
    <property type="entry name" value="PANTOATE--BETA-ALANINE LIGASE"/>
    <property type="match status" value="1"/>
</dbReference>
<accession>A0A9W5RFZ7</accession>
<dbReference type="InterPro" id="IPR042176">
    <property type="entry name" value="Pantoate_ligase_C"/>
</dbReference>
<dbReference type="Gene3D" id="3.30.1300.10">
    <property type="entry name" value="Pantoate-beta-alanine ligase, C-terminal domain"/>
    <property type="match status" value="1"/>
</dbReference>
<organism evidence="9 10">
    <name type="scientific">Gleimia europaea ACS-120-V-Col10b</name>
    <dbReference type="NCBI Taxonomy" id="883069"/>
    <lineage>
        <taxon>Bacteria</taxon>
        <taxon>Bacillati</taxon>
        <taxon>Actinomycetota</taxon>
        <taxon>Actinomycetes</taxon>
        <taxon>Actinomycetales</taxon>
        <taxon>Actinomycetaceae</taxon>
        <taxon>Gleimia</taxon>
    </lineage>
</organism>
<evidence type="ECO:0000256" key="1">
    <source>
        <dbReference type="ARBA" id="ARBA00004990"/>
    </source>
</evidence>
<comment type="caution">
    <text evidence="9">The sequence shown here is derived from an EMBL/GenBank/DDBJ whole genome shotgun (WGS) entry which is preliminary data.</text>
</comment>
<evidence type="ECO:0000256" key="6">
    <source>
        <dbReference type="ARBA" id="ARBA00022840"/>
    </source>
</evidence>
<comment type="similarity">
    <text evidence="2 8">Belongs to the pantothenate synthetase family.</text>
</comment>
<dbReference type="EC" id="6.3.2.1" evidence="8"/>